<reference evidence="1" key="1">
    <citation type="journal article" date="2014" name="Front. Microbiol.">
        <title>High frequency of phylogenetically diverse reductive dehalogenase-homologous genes in deep subseafloor sedimentary metagenomes.</title>
        <authorList>
            <person name="Kawai M."/>
            <person name="Futagami T."/>
            <person name="Toyoda A."/>
            <person name="Takaki Y."/>
            <person name="Nishi S."/>
            <person name="Hori S."/>
            <person name="Arai W."/>
            <person name="Tsubouchi T."/>
            <person name="Morono Y."/>
            <person name="Uchiyama I."/>
            <person name="Ito T."/>
            <person name="Fujiyama A."/>
            <person name="Inagaki F."/>
            <person name="Takami H."/>
        </authorList>
    </citation>
    <scope>NUCLEOTIDE SEQUENCE</scope>
    <source>
        <strain evidence="1">Expedition CK06-06</strain>
    </source>
</reference>
<comment type="caution">
    <text evidence="1">The sequence shown here is derived from an EMBL/GenBank/DDBJ whole genome shotgun (WGS) entry which is preliminary data.</text>
</comment>
<dbReference type="EMBL" id="BART01026150">
    <property type="protein sequence ID" value="GAG93406.1"/>
    <property type="molecule type" value="Genomic_DNA"/>
</dbReference>
<evidence type="ECO:0000313" key="1">
    <source>
        <dbReference type="EMBL" id="GAG93406.1"/>
    </source>
</evidence>
<organism evidence="1">
    <name type="scientific">marine sediment metagenome</name>
    <dbReference type="NCBI Taxonomy" id="412755"/>
    <lineage>
        <taxon>unclassified sequences</taxon>
        <taxon>metagenomes</taxon>
        <taxon>ecological metagenomes</taxon>
    </lineage>
</organism>
<accession>X1DAF7</accession>
<proteinExistence type="predicted"/>
<name>X1DAF7_9ZZZZ</name>
<sequence>MPKQIYNMELHHKIIIDDGTEVRRVPGGWIYTRFQLYQVLMPDGQWCENYLPTSVFVPFNDEFKD</sequence>
<gene>
    <name evidence="1" type="ORF">S01H4_46734</name>
</gene>
<protein>
    <submittedName>
        <fullName evidence="1">Uncharacterized protein</fullName>
    </submittedName>
</protein>
<dbReference type="AlphaFoldDB" id="X1DAF7"/>